<evidence type="ECO:0000313" key="1">
    <source>
        <dbReference type="EMBL" id="SCB84399.1"/>
    </source>
</evidence>
<accession>A0A1C3ZPS5</accession>
<protein>
    <submittedName>
        <fullName evidence="1">Uncharacterized protein</fullName>
    </submittedName>
</protein>
<name>A0A1C3ZPS5_9GAMM</name>
<organism evidence="1 2">
    <name type="scientific">Gilliamella intestini</name>
    <dbReference type="NCBI Taxonomy" id="1798183"/>
    <lineage>
        <taxon>Bacteria</taxon>
        <taxon>Pseudomonadati</taxon>
        <taxon>Pseudomonadota</taxon>
        <taxon>Gammaproteobacteria</taxon>
        <taxon>Orbales</taxon>
        <taxon>Orbaceae</taxon>
        <taxon>Gilliamella</taxon>
    </lineage>
</organism>
<evidence type="ECO:0000313" key="2">
    <source>
        <dbReference type="Proteomes" id="UP000199698"/>
    </source>
</evidence>
<dbReference type="STRING" id="1798183.GA0061080_100614"/>
<sequence length="127" mass="14506">MLYKGIILNIVRLIAKLPLKRLSLLCFSGLVFLLASCSSFLPNKGVIILDVQDKIQTNVTSQDLPKSYKIGDGEQELQRFETFCKEEIHASQLDGSEEIVFENIKHGIHGQVEFKKCSDKITRIYRY</sequence>
<dbReference type="AlphaFoldDB" id="A0A1C3ZPS5"/>
<dbReference type="Proteomes" id="UP000199698">
    <property type="component" value="Unassembled WGS sequence"/>
</dbReference>
<dbReference type="EMBL" id="FMBA01000006">
    <property type="protein sequence ID" value="SCB84399.1"/>
    <property type="molecule type" value="Genomic_DNA"/>
</dbReference>
<keyword evidence="2" id="KW-1185">Reference proteome</keyword>
<proteinExistence type="predicted"/>
<reference evidence="2" key="1">
    <citation type="submission" date="2016-08" db="EMBL/GenBank/DDBJ databases">
        <authorList>
            <person name="Varghese N."/>
            <person name="Submissions Spin"/>
        </authorList>
    </citation>
    <scope>NUCLEOTIDE SEQUENCE [LARGE SCALE GENOMIC DNA]</scope>
    <source>
        <strain evidence="2">R-53144</strain>
    </source>
</reference>
<gene>
    <name evidence="1" type="ORF">GA0061080_100614</name>
</gene>